<comment type="subcellular location">
    <subcellularLocation>
        <location evidence="1">Cell membrane</location>
        <topology evidence="1">Multi-pass membrane protein</topology>
    </subcellularLocation>
</comment>
<sequence length="544" mass="54829">MTRPARGTGARGGAIPLVLAPLLWIPQAALLALGIGRIAQGGGVAAVLLPAAGVLVLGALRAGLDHLGGRLAFAAARAELSRLRAAAVGRLARVSPLDTRRPPSGYAASVIAEEAETITPYLARFQPARLRATVVPFAILVAVLPFSWATALALLIAMPVIPVFMALIGWRAQAASAARLVEAGALNAFLLDRLRGLDTIRGLGAVDLTAARLGAEAERFRDGTMAVLRIAFLSSAVLELFAALGVAMVAVWVGFHLLGQIGFGAWGGQLTLAQGLFILLLAPAFFEPLRELAAVWHDRAAGAAALAALETLGAEAERLPEGATGPAPAGAPSVRLRGLGYSYPGGAAALAGFDLSVAAGESIALTGPSGAGKSTLLALIAGLAEPASGDILLDGAPAAAARRRAGVAWLGQAPAIFAGSMARNVALGRPEIGPDAIAGALRFARLGEVAAARGAAPIGEGGRGLSGGEALRLAIARAAATPGVRLILADEPTAHLDAATAAEITEMLVALGRGRTMIVATHDPRLAGRLDRAVALSPGLEAAA</sequence>
<dbReference type="InterPro" id="IPR011527">
    <property type="entry name" value="ABC1_TM_dom"/>
</dbReference>
<dbReference type="InterPro" id="IPR014216">
    <property type="entry name" value="ABC_transptr_CydD"/>
</dbReference>
<dbReference type="GO" id="GO:0140359">
    <property type="term" value="F:ABC-type transporter activity"/>
    <property type="evidence" value="ECO:0007669"/>
    <property type="project" value="InterPro"/>
</dbReference>
<dbReference type="InterPro" id="IPR039421">
    <property type="entry name" value="Type_1_exporter"/>
</dbReference>
<protein>
    <submittedName>
        <fullName evidence="10">Thiol reductant ABC exporter subunit CydD</fullName>
    </submittedName>
</protein>
<dbReference type="GO" id="GO:0016887">
    <property type="term" value="F:ATP hydrolysis activity"/>
    <property type="evidence" value="ECO:0007669"/>
    <property type="project" value="InterPro"/>
</dbReference>
<evidence type="ECO:0000256" key="6">
    <source>
        <dbReference type="ARBA" id="ARBA00023136"/>
    </source>
</evidence>
<dbReference type="InterPro" id="IPR036640">
    <property type="entry name" value="ABC1_TM_sf"/>
</dbReference>
<evidence type="ECO:0000256" key="5">
    <source>
        <dbReference type="ARBA" id="ARBA00022989"/>
    </source>
</evidence>
<dbReference type="PROSITE" id="PS50893">
    <property type="entry name" value="ABC_TRANSPORTER_2"/>
    <property type="match status" value="1"/>
</dbReference>
<dbReference type="Proteomes" id="UP000249185">
    <property type="component" value="Unassembled WGS sequence"/>
</dbReference>
<accession>A0A2W5N0Z8</accession>
<dbReference type="SUPFAM" id="SSF90123">
    <property type="entry name" value="ABC transporter transmembrane region"/>
    <property type="match status" value="1"/>
</dbReference>
<dbReference type="InterPro" id="IPR003593">
    <property type="entry name" value="AAA+_ATPase"/>
</dbReference>
<keyword evidence="2 7" id="KW-0812">Transmembrane</keyword>
<keyword evidence="5 7" id="KW-1133">Transmembrane helix</keyword>
<keyword evidence="6 7" id="KW-0472">Membrane</keyword>
<feature type="domain" description="ABC transporter" evidence="8">
    <location>
        <begin position="334"/>
        <end position="544"/>
    </location>
</feature>
<evidence type="ECO:0000259" key="8">
    <source>
        <dbReference type="PROSITE" id="PS50893"/>
    </source>
</evidence>
<reference evidence="10 11" key="1">
    <citation type="submission" date="2017-08" db="EMBL/GenBank/DDBJ databases">
        <title>Infants hospitalized years apart are colonized by the same room-sourced microbial strains.</title>
        <authorList>
            <person name="Brooks B."/>
            <person name="Olm M.R."/>
            <person name="Firek B.A."/>
            <person name="Baker R."/>
            <person name="Thomas B.C."/>
            <person name="Morowitz M.J."/>
            <person name="Banfield J.F."/>
        </authorList>
    </citation>
    <scope>NUCLEOTIDE SEQUENCE [LARGE SCALE GENOMIC DNA]</scope>
    <source>
        <strain evidence="10">S2_005_002_R2_34</strain>
    </source>
</reference>
<evidence type="ECO:0000256" key="1">
    <source>
        <dbReference type="ARBA" id="ARBA00004651"/>
    </source>
</evidence>
<dbReference type="NCBIfam" id="TIGR02857">
    <property type="entry name" value="CydD"/>
    <property type="match status" value="1"/>
</dbReference>
<dbReference type="GO" id="GO:0005524">
    <property type="term" value="F:ATP binding"/>
    <property type="evidence" value="ECO:0007669"/>
    <property type="project" value="UniProtKB-KW"/>
</dbReference>
<evidence type="ECO:0000313" key="11">
    <source>
        <dbReference type="Proteomes" id="UP000249185"/>
    </source>
</evidence>
<dbReference type="EMBL" id="QFPW01000018">
    <property type="protein sequence ID" value="PZQ47181.1"/>
    <property type="molecule type" value="Genomic_DNA"/>
</dbReference>
<feature type="domain" description="ABC transmembrane type-1" evidence="9">
    <location>
        <begin position="27"/>
        <end position="301"/>
    </location>
</feature>
<dbReference type="PANTHER" id="PTHR24221:SF590">
    <property type="entry name" value="COMPONENT LINKED WITH THE ASSEMBLY OF CYTOCHROME' TRANSPORT TRANSMEMBRANE ATP-BINDING PROTEIN ABC TRANSPORTER CYDD-RELATED"/>
    <property type="match status" value="1"/>
</dbReference>
<dbReference type="Gene3D" id="3.40.50.300">
    <property type="entry name" value="P-loop containing nucleotide triphosphate hydrolases"/>
    <property type="match status" value="1"/>
</dbReference>
<dbReference type="InterPro" id="IPR003439">
    <property type="entry name" value="ABC_transporter-like_ATP-bd"/>
</dbReference>
<dbReference type="SUPFAM" id="SSF52540">
    <property type="entry name" value="P-loop containing nucleoside triphosphate hydrolases"/>
    <property type="match status" value="1"/>
</dbReference>
<comment type="caution">
    <text evidence="10">The sequence shown here is derived from an EMBL/GenBank/DDBJ whole genome shotgun (WGS) entry which is preliminary data.</text>
</comment>
<feature type="transmembrane region" description="Helical" evidence="7">
    <location>
        <begin position="152"/>
        <end position="170"/>
    </location>
</feature>
<dbReference type="SMART" id="SM00382">
    <property type="entry name" value="AAA"/>
    <property type="match status" value="1"/>
</dbReference>
<organism evidence="10 11">
    <name type="scientific">Rhodovulum sulfidophilum</name>
    <name type="common">Rhodobacter sulfidophilus</name>
    <dbReference type="NCBI Taxonomy" id="35806"/>
    <lineage>
        <taxon>Bacteria</taxon>
        <taxon>Pseudomonadati</taxon>
        <taxon>Pseudomonadota</taxon>
        <taxon>Alphaproteobacteria</taxon>
        <taxon>Rhodobacterales</taxon>
        <taxon>Paracoccaceae</taxon>
        <taxon>Rhodovulum</taxon>
    </lineage>
</organism>
<evidence type="ECO:0000256" key="2">
    <source>
        <dbReference type="ARBA" id="ARBA00022692"/>
    </source>
</evidence>
<feature type="transmembrane region" description="Helical" evidence="7">
    <location>
        <begin position="128"/>
        <end position="146"/>
    </location>
</feature>
<dbReference type="PANTHER" id="PTHR24221">
    <property type="entry name" value="ATP-BINDING CASSETTE SUB-FAMILY B"/>
    <property type="match status" value="1"/>
</dbReference>
<evidence type="ECO:0000256" key="3">
    <source>
        <dbReference type="ARBA" id="ARBA00022741"/>
    </source>
</evidence>
<evidence type="ECO:0000313" key="10">
    <source>
        <dbReference type="EMBL" id="PZQ47181.1"/>
    </source>
</evidence>
<evidence type="ECO:0000259" key="9">
    <source>
        <dbReference type="PROSITE" id="PS50929"/>
    </source>
</evidence>
<dbReference type="Pfam" id="PF00664">
    <property type="entry name" value="ABC_membrane"/>
    <property type="match status" value="1"/>
</dbReference>
<keyword evidence="4" id="KW-0067">ATP-binding</keyword>
<dbReference type="Pfam" id="PF00005">
    <property type="entry name" value="ABC_tran"/>
    <property type="match status" value="1"/>
</dbReference>
<dbReference type="AlphaFoldDB" id="A0A2W5N0Z8"/>
<dbReference type="Gene3D" id="1.20.1560.10">
    <property type="entry name" value="ABC transporter type 1, transmembrane domain"/>
    <property type="match status" value="1"/>
</dbReference>
<name>A0A2W5N0Z8_RHOSU</name>
<dbReference type="GO" id="GO:0005886">
    <property type="term" value="C:plasma membrane"/>
    <property type="evidence" value="ECO:0007669"/>
    <property type="project" value="UniProtKB-SubCell"/>
</dbReference>
<dbReference type="PROSITE" id="PS50929">
    <property type="entry name" value="ABC_TM1F"/>
    <property type="match status" value="1"/>
</dbReference>
<feature type="transmembrane region" description="Helical" evidence="7">
    <location>
        <begin position="230"/>
        <end position="255"/>
    </location>
</feature>
<dbReference type="GO" id="GO:0042883">
    <property type="term" value="P:cysteine transport"/>
    <property type="evidence" value="ECO:0007669"/>
    <property type="project" value="InterPro"/>
</dbReference>
<evidence type="ECO:0000256" key="7">
    <source>
        <dbReference type="SAM" id="Phobius"/>
    </source>
</evidence>
<keyword evidence="3" id="KW-0547">Nucleotide-binding</keyword>
<gene>
    <name evidence="10" type="primary">cydD</name>
    <name evidence="10" type="ORF">DI556_18375</name>
</gene>
<evidence type="ECO:0000256" key="4">
    <source>
        <dbReference type="ARBA" id="ARBA00022840"/>
    </source>
</evidence>
<dbReference type="InterPro" id="IPR027417">
    <property type="entry name" value="P-loop_NTPase"/>
</dbReference>
<feature type="transmembrane region" description="Helical" evidence="7">
    <location>
        <begin position="41"/>
        <end position="60"/>
    </location>
</feature>
<proteinExistence type="predicted"/>
<dbReference type="CDD" id="cd18584">
    <property type="entry name" value="ABC_6TM_AarD_CydD"/>
    <property type="match status" value="1"/>
</dbReference>
<feature type="transmembrane region" description="Helical" evidence="7">
    <location>
        <begin position="12"/>
        <end position="35"/>
    </location>
</feature>